<evidence type="ECO:0000256" key="3">
    <source>
        <dbReference type="ARBA" id="ARBA00022692"/>
    </source>
</evidence>
<evidence type="ECO:0000256" key="2">
    <source>
        <dbReference type="ARBA" id="ARBA00022519"/>
    </source>
</evidence>
<keyword evidence="1 6" id="KW-1003">Cell membrane</keyword>
<dbReference type="InterPro" id="IPR026265">
    <property type="entry name" value="LptC"/>
</dbReference>
<evidence type="ECO:0000256" key="1">
    <source>
        <dbReference type="ARBA" id="ARBA00022475"/>
    </source>
</evidence>
<evidence type="ECO:0000256" key="4">
    <source>
        <dbReference type="ARBA" id="ARBA00022989"/>
    </source>
</evidence>
<proteinExistence type="inferred from homology"/>
<dbReference type="NCBIfam" id="TIGR04409">
    <property type="entry name" value="LptC_YrbK"/>
    <property type="match status" value="1"/>
</dbReference>
<keyword evidence="4 6" id="KW-1133">Transmembrane helix</keyword>
<comment type="subcellular location">
    <subcellularLocation>
        <location evidence="6">Cell inner membrane</location>
        <topology evidence="6">Single-pass membrane protein</topology>
    </subcellularLocation>
</comment>
<keyword evidence="5 6" id="KW-0472">Membrane</keyword>
<dbReference type="Proteomes" id="UP001321520">
    <property type="component" value="Chromosome"/>
</dbReference>
<keyword evidence="8" id="KW-1185">Reference proteome</keyword>
<dbReference type="InterPro" id="IPR010664">
    <property type="entry name" value="LipoPS_assembly_LptC-rel"/>
</dbReference>
<name>A0ABY9EET7_9GAMM</name>
<evidence type="ECO:0000313" key="8">
    <source>
        <dbReference type="Proteomes" id="UP001321520"/>
    </source>
</evidence>
<dbReference type="PANTHER" id="PTHR37481:SF1">
    <property type="entry name" value="LIPOPOLYSACCHARIDE EXPORT SYSTEM PROTEIN LPTC"/>
    <property type="match status" value="1"/>
</dbReference>
<comment type="function">
    <text evidence="6">Involved in the assembly of lipopolysaccharide (LPS). Required for the translocation of LPS from the inner membrane to the outer membrane. Facilitates the transfer of LPS from the inner membrane to the periplasmic protein LptA. Could be a docking site for LptA.</text>
</comment>
<dbReference type="RefSeq" id="WP_301417369.1">
    <property type="nucleotide sequence ID" value="NZ_CP098023.1"/>
</dbReference>
<reference evidence="7 8" key="1">
    <citation type="submission" date="2022-05" db="EMBL/GenBank/DDBJ databases">
        <title>Microbulbifer sp. nov., isolated from sponge.</title>
        <authorList>
            <person name="Gao L."/>
        </authorList>
    </citation>
    <scope>NUCLEOTIDE SEQUENCE [LARGE SCALE GENOMIC DNA]</scope>
    <source>
        <strain evidence="7 8">MI-G</strain>
    </source>
</reference>
<evidence type="ECO:0000256" key="5">
    <source>
        <dbReference type="ARBA" id="ARBA00023136"/>
    </source>
</evidence>
<evidence type="ECO:0000256" key="6">
    <source>
        <dbReference type="HAMAP-Rule" id="MF_01915"/>
    </source>
</evidence>
<dbReference type="Gene3D" id="2.60.450.10">
    <property type="entry name" value="Lipopolysaccharide (LPS) transport protein A like domain"/>
    <property type="match status" value="1"/>
</dbReference>
<dbReference type="InterPro" id="IPR052363">
    <property type="entry name" value="LPS_export_LptC"/>
</dbReference>
<evidence type="ECO:0000313" key="7">
    <source>
        <dbReference type="EMBL" id="WKD50762.1"/>
    </source>
</evidence>
<comment type="subunit">
    <text evidence="6">Component of the lipopolysaccharide transport and assembly complex. Interacts with LptA and the LptBFG transporter complex.</text>
</comment>
<sequence length="189" mass="21799">MRRTWLPLLLVILLISVGLWFSESPPEQLLSIRPTPQQQDRAAELIIRNAKTRHFDQEGNLAYRVDAQQITYYQFKRRDRADLTEPRLLFYEDDQPKWRAESRWGTVYNRGERVVLEGEAVIDELPATGGIKLETPSITLLPDREFAETDKVVTITSGPNRTTGKGMRAYLSEDRVEILSDVKSSYDTD</sequence>
<dbReference type="HAMAP" id="MF_01915">
    <property type="entry name" value="LPS_assembly_LptC"/>
    <property type="match status" value="1"/>
</dbReference>
<organism evidence="7 8">
    <name type="scientific">Microbulbifer spongiae</name>
    <dbReference type="NCBI Taxonomy" id="2944933"/>
    <lineage>
        <taxon>Bacteria</taxon>
        <taxon>Pseudomonadati</taxon>
        <taxon>Pseudomonadota</taxon>
        <taxon>Gammaproteobacteria</taxon>
        <taxon>Cellvibrionales</taxon>
        <taxon>Microbulbiferaceae</taxon>
        <taxon>Microbulbifer</taxon>
    </lineage>
</organism>
<comment type="similarity">
    <text evidence="6">Belongs to the LptC family.</text>
</comment>
<gene>
    <name evidence="6 7" type="primary">lptC</name>
    <name evidence="7" type="ORF">M8T91_04865</name>
</gene>
<protein>
    <recommendedName>
        <fullName evidence="6">Lipopolysaccharide export system protein LptC</fullName>
    </recommendedName>
</protein>
<keyword evidence="2 6" id="KW-0997">Cell inner membrane</keyword>
<dbReference type="EMBL" id="CP098023">
    <property type="protein sequence ID" value="WKD50762.1"/>
    <property type="molecule type" value="Genomic_DNA"/>
</dbReference>
<dbReference type="PANTHER" id="PTHR37481">
    <property type="entry name" value="LIPOPOLYSACCHARIDE EXPORT SYSTEM PROTEIN LPTC"/>
    <property type="match status" value="1"/>
</dbReference>
<accession>A0ABY9EET7</accession>
<keyword evidence="3 6" id="KW-0812">Transmembrane</keyword>
<dbReference type="Pfam" id="PF06835">
    <property type="entry name" value="LptC"/>
    <property type="match status" value="1"/>
</dbReference>